<dbReference type="InterPro" id="IPR002641">
    <property type="entry name" value="PNPLA_dom"/>
</dbReference>
<comment type="caution">
    <text evidence="4">Lacks conserved residue(s) required for the propagation of feature annotation.</text>
</comment>
<organism evidence="6 7">
    <name type="scientific">candidate division WOR-3 bacterium</name>
    <dbReference type="NCBI Taxonomy" id="2052148"/>
    <lineage>
        <taxon>Bacteria</taxon>
        <taxon>Bacteria division WOR-3</taxon>
    </lineage>
</organism>
<keyword evidence="3 4" id="KW-0443">Lipid metabolism</keyword>
<dbReference type="Gene3D" id="3.40.1090.10">
    <property type="entry name" value="Cytosolic phospholipase A2 catalytic domain"/>
    <property type="match status" value="2"/>
</dbReference>
<gene>
    <name evidence="6" type="ORF">ENI34_02605</name>
</gene>
<dbReference type="PANTHER" id="PTHR14226">
    <property type="entry name" value="NEUROPATHY TARGET ESTERASE/SWISS CHEESE D.MELANOGASTER"/>
    <property type="match status" value="1"/>
</dbReference>
<dbReference type="SUPFAM" id="SSF52151">
    <property type="entry name" value="FabD/lysophospholipase-like"/>
    <property type="match status" value="1"/>
</dbReference>
<dbReference type="GO" id="GO:0016042">
    <property type="term" value="P:lipid catabolic process"/>
    <property type="evidence" value="ECO:0007669"/>
    <property type="project" value="UniProtKB-UniRule"/>
</dbReference>
<sequence length="268" mass="29788">MFTLVLGGGAAKGYAHIGVLKFLEKKKIKPQLIVGASMGALIGGFYAAGFNAAEIEKIALQITNAKKRWLFPFRLSTRGLIHDAHIMEYLKPYFAGKKIEKLPIRYAAVATDLEKNCEIIIDRGNLLKAVRAAISIPGLFIPYSFEGRMLVDGGFVDPVPITAALKLGATKIIAVNVLKRIDYKQRKISTVKSSGRDYTIKDVLTRIVEYTTSQLIVQQAEHLKEGLLININTSEIGLSRFEKAKDAIRLGYRQAKKYSKELSKLFDK</sequence>
<reference evidence="6" key="1">
    <citation type="journal article" date="2020" name="mSystems">
        <title>Genome- and Community-Level Interaction Insights into Carbon Utilization and Element Cycling Functions of Hydrothermarchaeota in Hydrothermal Sediment.</title>
        <authorList>
            <person name="Zhou Z."/>
            <person name="Liu Y."/>
            <person name="Xu W."/>
            <person name="Pan J."/>
            <person name="Luo Z.H."/>
            <person name="Li M."/>
        </authorList>
    </citation>
    <scope>NUCLEOTIDE SEQUENCE</scope>
    <source>
        <strain evidence="6">HyVt-388</strain>
    </source>
</reference>
<feature type="short sequence motif" description="GXSXG" evidence="4">
    <location>
        <begin position="35"/>
        <end position="39"/>
    </location>
</feature>
<evidence type="ECO:0000313" key="6">
    <source>
        <dbReference type="EMBL" id="HEC78017.1"/>
    </source>
</evidence>
<evidence type="ECO:0000256" key="1">
    <source>
        <dbReference type="ARBA" id="ARBA00022801"/>
    </source>
</evidence>
<evidence type="ECO:0000256" key="2">
    <source>
        <dbReference type="ARBA" id="ARBA00022963"/>
    </source>
</evidence>
<feature type="active site" description="Nucleophile" evidence="4">
    <location>
        <position position="37"/>
    </location>
</feature>
<dbReference type="Proteomes" id="UP000885826">
    <property type="component" value="Unassembled WGS sequence"/>
</dbReference>
<evidence type="ECO:0000256" key="4">
    <source>
        <dbReference type="PROSITE-ProRule" id="PRU01161"/>
    </source>
</evidence>
<evidence type="ECO:0000313" key="7">
    <source>
        <dbReference type="Proteomes" id="UP000885826"/>
    </source>
</evidence>
<dbReference type="PANTHER" id="PTHR14226:SF76">
    <property type="entry name" value="NTE FAMILY PROTEIN RSSA"/>
    <property type="match status" value="1"/>
</dbReference>
<dbReference type="InterPro" id="IPR016035">
    <property type="entry name" value="Acyl_Trfase/lysoPLipase"/>
</dbReference>
<proteinExistence type="predicted"/>
<dbReference type="GO" id="GO:0016787">
    <property type="term" value="F:hydrolase activity"/>
    <property type="evidence" value="ECO:0007669"/>
    <property type="project" value="UniProtKB-UniRule"/>
</dbReference>
<dbReference type="PROSITE" id="PS51635">
    <property type="entry name" value="PNPLA"/>
    <property type="match status" value="1"/>
</dbReference>
<feature type="domain" description="PNPLA" evidence="5">
    <location>
        <begin position="4"/>
        <end position="165"/>
    </location>
</feature>
<protein>
    <recommendedName>
        <fullName evidence="5">PNPLA domain-containing protein</fullName>
    </recommendedName>
</protein>
<accession>A0A9C9ELR4</accession>
<dbReference type="AlphaFoldDB" id="A0A9C9ELR4"/>
<feature type="short sequence motif" description="DGA/G" evidence="4">
    <location>
        <begin position="152"/>
        <end position="154"/>
    </location>
</feature>
<evidence type="ECO:0000259" key="5">
    <source>
        <dbReference type="PROSITE" id="PS51635"/>
    </source>
</evidence>
<keyword evidence="1 4" id="KW-0378">Hydrolase</keyword>
<dbReference type="EMBL" id="DRIG01000029">
    <property type="protein sequence ID" value="HEC78017.1"/>
    <property type="molecule type" value="Genomic_DNA"/>
</dbReference>
<dbReference type="Pfam" id="PF01734">
    <property type="entry name" value="Patatin"/>
    <property type="match status" value="1"/>
</dbReference>
<name>A0A9C9ELR4_UNCW3</name>
<feature type="active site" description="Proton acceptor" evidence="4">
    <location>
        <position position="152"/>
    </location>
</feature>
<evidence type="ECO:0000256" key="3">
    <source>
        <dbReference type="ARBA" id="ARBA00023098"/>
    </source>
</evidence>
<comment type="caution">
    <text evidence="6">The sequence shown here is derived from an EMBL/GenBank/DDBJ whole genome shotgun (WGS) entry which is preliminary data.</text>
</comment>
<keyword evidence="2 4" id="KW-0442">Lipid degradation</keyword>
<dbReference type="InterPro" id="IPR050301">
    <property type="entry name" value="NTE"/>
</dbReference>